<dbReference type="InterPro" id="IPR049964">
    <property type="entry name" value="NanA_rpt"/>
</dbReference>
<dbReference type="EMBL" id="JAQMFS010000055">
    <property type="protein sequence ID" value="MDB6185990.1"/>
    <property type="molecule type" value="Genomic_DNA"/>
</dbReference>
<dbReference type="AlphaFoldDB" id="A0AAW6B6L3"/>
<evidence type="ECO:0000256" key="3">
    <source>
        <dbReference type="ARBA" id="ARBA00022525"/>
    </source>
</evidence>
<dbReference type="NCBIfam" id="NF043031">
    <property type="entry name" value="SIALI-17"/>
    <property type="match status" value="2"/>
</dbReference>
<reference evidence="10" key="1">
    <citation type="submission" date="2023-08" db="EMBL/GenBank/DDBJ databases">
        <title>Dental plaque isolates bound by oral lectin ZG16B.</title>
        <authorList>
            <person name="Ghosh S."/>
        </authorList>
    </citation>
    <scope>NUCLEOTIDE SEQUENCE</scope>
    <source>
        <strain evidence="10">DP3_5B</strain>
    </source>
</reference>
<feature type="signal peptide" evidence="8">
    <location>
        <begin position="1"/>
        <end position="27"/>
    </location>
</feature>
<keyword evidence="5" id="KW-0572">Peptidoglycan-anchor</keyword>
<evidence type="ECO:0000256" key="6">
    <source>
        <dbReference type="SAM" id="MobiDB-lite"/>
    </source>
</evidence>
<protein>
    <submittedName>
        <fullName evidence="10">LPXTG cell wall anchor domain-containing protein</fullName>
    </submittedName>
</protein>
<keyword evidence="4 8" id="KW-0732">Signal</keyword>
<dbReference type="NCBIfam" id="TIGR01167">
    <property type="entry name" value="LPXTG_anchor"/>
    <property type="match status" value="1"/>
</dbReference>
<comment type="caution">
    <text evidence="10">The sequence shown here is derived from an EMBL/GenBank/DDBJ whole genome shotgun (WGS) entry which is preliminary data.</text>
</comment>
<sequence length="279" mass="30656">MKINNFTKCTLAIALGFGLNSLTVVEAADNTTGTTSETINKSFIEQFPFAEKFTDKDGITAVRMKSPDVPLVNKEKGYSKEIVRVINYKQGAAGTVINRIYQYVRFYGAPVHEVPKDSPVNDVPEYNGGAKPIDPPVLEKPEFEFGYKLIDPPVLEKPEFNGGVNPIDPPVLDKPKLEVPNTPDIPKESTPEKPNTPEIPKEPTPEKPNTPEAPKESTPEKPKLDKPTNPTKLNPKENKSPDNKKILPNTGIESSSTVATIGTIILSIIGLSIFKRRNN</sequence>
<gene>
    <name evidence="10" type="ORF">PNO30_04240</name>
</gene>
<feature type="compositionally biased region" description="Basic and acidic residues" evidence="6">
    <location>
        <begin position="234"/>
        <end position="245"/>
    </location>
</feature>
<evidence type="ECO:0000256" key="5">
    <source>
        <dbReference type="ARBA" id="ARBA00023088"/>
    </source>
</evidence>
<keyword evidence="3" id="KW-0964">Secreted</keyword>
<keyword evidence="7" id="KW-0472">Membrane</keyword>
<dbReference type="InterPro" id="IPR019931">
    <property type="entry name" value="LPXTG_anchor"/>
</dbReference>
<evidence type="ECO:0000256" key="7">
    <source>
        <dbReference type="SAM" id="Phobius"/>
    </source>
</evidence>
<proteinExistence type="predicted"/>
<evidence type="ECO:0000313" key="11">
    <source>
        <dbReference type="Proteomes" id="UP001212217"/>
    </source>
</evidence>
<feature type="compositionally biased region" description="Basic and acidic residues" evidence="6">
    <location>
        <begin position="213"/>
        <end position="226"/>
    </location>
</feature>
<accession>A0AAW6B6L3</accession>
<evidence type="ECO:0000256" key="1">
    <source>
        <dbReference type="ARBA" id="ARBA00004168"/>
    </source>
</evidence>
<keyword evidence="7" id="KW-1133">Transmembrane helix</keyword>
<feature type="region of interest" description="Disordered" evidence="6">
    <location>
        <begin position="160"/>
        <end position="254"/>
    </location>
</feature>
<dbReference type="RefSeq" id="WP_271966249.1">
    <property type="nucleotide sequence ID" value="NZ_JAQMFS010000055.1"/>
</dbReference>
<comment type="subcellular location">
    <subcellularLocation>
        <location evidence="1">Secreted</location>
        <location evidence="1">Cell wall</location>
        <topology evidence="1">Peptidoglycan-anchor</topology>
    </subcellularLocation>
</comment>
<evidence type="ECO:0000259" key="9">
    <source>
        <dbReference type="PROSITE" id="PS50847"/>
    </source>
</evidence>
<dbReference type="Proteomes" id="UP001212217">
    <property type="component" value="Unassembled WGS sequence"/>
</dbReference>
<name>A0AAW6B6L3_9BACL</name>
<feature type="region of interest" description="Disordered" evidence="6">
    <location>
        <begin position="118"/>
        <end position="137"/>
    </location>
</feature>
<evidence type="ECO:0000256" key="2">
    <source>
        <dbReference type="ARBA" id="ARBA00022512"/>
    </source>
</evidence>
<feature type="chain" id="PRO_5043745106" evidence="8">
    <location>
        <begin position="28"/>
        <end position="279"/>
    </location>
</feature>
<keyword evidence="7" id="KW-0812">Transmembrane</keyword>
<feature type="domain" description="Gram-positive cocci surface proteins LPxTG" evidence="9">
    <location>
        <begin position="247"/>
        <end position="279"/>
    </location>
</feature>
<evidence type="ECO:0000256" key="4">
    <source>
        <dbReference type="ARBA" id="ARBA00022729"/>
    </source>
</evidence>
<keyword evidence="2" id="KW-0134">Cell wall</keyword>
<evidence type="ECO:0000256" key="8">
    <source>
        <dbReference type="SAM" id="SignalP"/>
    </source>
</evidence>
<feature type="transmembrane region" description="Helical" evidence="7">
    <location>
        <begin position="256"/>
        <end position="274"/>
    </location>
</feature>
<evidence type="ECO:0000313" key="10">
    <source>
        <dbReference type="EMBL" id="MDB6185990.1"/>
    </source>
</evidence>
<dbReference type="PROSITE" id="PS50847">
    <property type="entry name" value="GRAM_POS_ANCHORING"/>
    <property type="match status" value="1"/>
</dbReference>
<organism evidence="10 11">
    <name type="scientific">Gemella haemolysans</name>
    <dbReference type="NCBI Taxonomy" id="1379"/>
    <lineage>
        <taxon>Bacteria</taxon>
        <taxon>Bacillati</taxon>
        <taxon>Bacillota</taxon>
        <taxon>Bacilli</taxon>
        <taxon>Bacillales</taxon>
        <taxon>Gemellaceae</taxon>
        <taxon>Gemella</taxon>
    </lineage>
</organism>
<dbReference type="Pfam" id="PF00746">
    <property type="entry name" value="Gram_pos_anchor"/>
    <property type="match status" value="1"/>
</dbReference>